<dbReference type="RefSeq" id="WP_189348768.1">
    <property type="nucleotide sequence ID" value="NZ_BMXK01000003.1"/>
</dbReference>
<dbReference type="SUPFAM" id="SSF46785">
    <property type="entry name" value="Winged helix' DNA-binding domain"/>
    <property type="match status" value="1"/>
</dbReference>
<evidence type="ECO:0000256" key="1">
    <source>
        <dbReference type="ARBA" id="ARBA00023015"/>
    </source>
</evidence>
<dbReference type="CDD" id="cd07377">
    <property type="entry name" value="WHTH_GntR"/>
    <property type="match status" value="1"/>
</dbReference>
<comment type="caution">
    <text evidence="5">The sequence shown here is derived from an EMBL/GenBank/DDBJ whole genome shotgun (WGS) entry which is preliminary data.</text>
</comment>
<dbReference type="InterPro" id="IPR036388">
    <property type="entry name" value="WH-like_DNA-bd_sf"/>
</dbReference>
<dbReference type="EMBL" id="BMXK01000003">
    <property type="protein sequence ID" value="GHD02239.1"/>
    <property type="molecule type" value="Genomic_DNA"/>
</dbReference>
<evidence type="ECO:0000313" key="5">
    <source>
        <dbReference type="EMBL" id="GHD02239.1"/>
    </source>
</evidence>
<dbReference type="InterPro" id="IPR000524">
    <property type="entry name" value="Tscrpt_reg_HTH_GntR"/>
</dbReference>
<dbReference type="PROSITE" id="PS50949">
    <property type="entry name" value="HTH_GNTR"/>
    <property type="match status" value="1"/>
</dbReference>
<organism evidence="5 6">
    <name type="scientific">Zhihengliuella salsuginis</name>
    <dbReference type="NCBI Taxonomy" id="578222"/>
    <lineage>
        <taxon>Bacteria</taxon>
        <taxon>Bacillati</taxon>
        <taxon>Actinomycetota</taxon>
        <taxon>Actinomycetes</taxon>
        <taxon>Micrococcales</taxon>
        <taxon>Micrococcaceae</taxon>
        <taxon>Zhihengliuella</taxon>
    </lineage>
</organism>
<dbReference type="PRINTS" id="PR00035">
    <property type="entry name" value="HTHGNTR"/>
</dbReference>
<keyword evidence="6" id="KW-1185">Reference proteome</keyword>
<reference evidence="6" key="1">
    <citation type="journal article" date="2019" name="Int. J. Syst. Evol. Microbiol.">
        <title>The Global Catalogue of Microorganisms (GCM) 10K type strain sequencing project: providing services to taxonomists for standard genome sequencing and annotation.</title>
        <authorList>
            <consortium name="The Broad Institute Genomics Platform"/>
            <consortium name="The Broad Institute Genome Sequencing Center for Infectious Disease"/>
            <person name="Wu L."/>
            <person name="Ma J."/>
        </authorList>
    </citation>
    <scope>NUCLEOTIDE SEQUENCE [LARGE SCALE GENOMIC DNA]</scope>
    <source>
        <strain evidence="6">KCTC 19466</strain>
    </source>
</reference>
<dbReference type="InterPro" id="IPR008920">
    <property type="entry name" value="TF_FadR/GntR_C"/>
</dbReference>
<dbReference type="SUPFAM" id="SSF48008">
    <property type="entry name" value="GntR ligand-binding domain-like"/>
    <property type="match status" value="1"/>
</dbReference>
<dbReference type="Proteomes" id="UP000642819">
    <property type="component" value="Unassembled WGS sequence"/>
</dbReference>
<dbReference type="SMART" id="SM00345">
    <property type="entry name" value="HTH_GNTR"/>
    <property type="match status" value="1"/>
</dbReference>
<dbReference type="PANTHER" id="PTHR43537:SF5">
    <property type="entry name" value="UXU OPERON TRANSCRIPTIONAL REGULATOR"/>
    <property type="match status" value="1"/>
</dbReference>
<dbReference type="Gene3D" id="1.20.120.530">
    <property type="entry name" value="GntR ligand-binding domain-like"/>
    <property type="match status" value="1"/>
</dbReference>
<evidence type="ECO:0000256" key="3">
    <source>
        <dbReference type="ARBA" id="ARBA00023163"/>
    </source>
</evidence>
<dbReference type="Gene3D" id="1.10.10.10">
    <property type="entry name" value="Winged helix-like DNA-binding domain superfamily/Winged helix DNA-binding domain"/>
    <property type="match status" value="1"/>
</dbReference>
<dbReference type="Pfam" id="PF00392">
    <property type="entry name" value="GntR"/>
    <property type="match status" value="1"/>
</dbReference>
<feature type="domain" description="HTH gntR-type" evidence="4">
    <location>
        <begin position="3"/>
        <end position="71"/>
    </location>
</feature>
<keyword evidence="2" id="KW-0238">DNA-binding</keyword>
<evidence type="ECO:0000256" key="2">
    <source>
        <dbReference type="ARBA" id="ARBA00023125"/>
    </source>
</evidence>
<dbReference type="Pfam" id="PF07729">
    <property type="entry name" value="FCD"/>
    <property type="match status" value="1"/>
</dbReference>
<dbReference type="InterPro" id="IPR036390">
    <property type="entry name" value="WH_DNA-bd_sf"/>
</dbReference>
<proteinExistence type="predicted"/>
<evidence type="ECO:0000259" key="4">
    <source>
        <dbReference type="PROSITE" id="PS50949"/>
    </source>
</evidence>
<keyword evidence="3" id="KW-0804">Transcription</keyword>
<accession>A0ABQ3GDI7</accession>
<name>A0ABQ3GDI7_9MICC</name>
<evidence type="ECO:0000313" key="6">
    <source>
        <dbReference type="Proteomes" id="UP000642819"/>
    </source>
</evidence>
<protein>
    <submittedName>
        <fullName evidence="5">GntR family transcriptional regulator</fullName>
    </submittedName>
</protein>
<dbReference type="InterPro" id="IPR011711">
    <property type="entry name" value="GntR_C"/>
</dbReference>
<dbReference type="SMART" id="SM00895">
    <property type="entry name" value="FCD"/>
    <property type="match status" value="1"/>
</dbReference>
<keyword evidence="1" id="KW-0805">Transcription regulation</keyword>
<sequence>MTRSRPAELHSDLRRRIVDGRIAPGEKLPSESALIETWGLGRSAVREVLARLQAEGLVHTRRGAGSFALTPPPEPTASLPAVRTLEDRLALLEYRIALESESAALAAARISGPELAVLADAVVLCEASAGNPAEAVGHDFAFHRGIAAATGNAFLLDAVDKLGAVMIAMPRARLETAAGSGAGAEHRAVLDALRDGDPAGAAAAMRTHLTASRRRLRREAGHTPR</sequence>
<gene>
    <name evidence="5" type="ORF">GCM10008096_07120</name>
</gene>
<dbReference type="PANTHER" id="PTHR43537">
    <property type="entry name" value="TRANSCRIPTIONAL REGULATOR, GNTR FAMILY"/>
    <property type="match status" value="1"/>
</dbReference>